<dbReference type="AlphaFoldDB" id="A0A7C6A805"/>
<dbReference type="Pfam" id="PF04233">
    <property type="entry name" value="Phage_Mu_F"/>
    <property type="match status" value="1"/>
</dbReference>
<evidence type="ECO:0000313" key="2">
    <source>
        <dbReference type="EMBL" id="HHS51347.1"/>
    </source>
</evidence>
<gene>
    <name evidence="2" type="ORF">ENW73_00565</name>
</gene>
<dbReference type="InterPro" id="IPR006528">
    <property type="entry name" value="Phage_head_morphogenesis_dom"/>
</dbReference>
<protein>
    <recommendedName>
        <fullName evidence="1">Phage head morphogenesis domain-containing protein</fullName>
    </recommendedName>
</protein>
<accession>A0A7C6A805</accession>
<proteinExistence type="predicted"/>
<dbReference type="EMBL" id="DTLI01000016">
    <property type="protein sequence ID" value="HHS51347.1"/>
    <property type="molecule type" value="Genomic_DNA"/>
</dbReference>
<dbReference type="NCBIfam" id="TIGR01641">
    <property type="entry name" value="phageSPP1_gp7"/>
    <property type="match status" value="1"/>
</dbReference>
<feature type="domain" description="Phage head morphogenesis" evidence="1">
    <location>
        <begin position="135"/>
        <end position="234"/>
    </location>
</feature>
<sequence length="332" mass="38531">MDLEFESTQSFNRLKQILLDIRDKVLAELAYLPQTEVYRYRFLKNYIKELERIIDGQIQQTPQGIKVITKPLADRLAEEIPVAKVFEDAHYEGVQELKTAGFYRGFPMIDEQALAFLEDYKLDLIKRISNDLREGIKSQLRLGIIQSEGVSEIAKRIRNQHSIIADRTERIVRTELARAQSEGHNNVYQKIGVTRVQVIGRGIDCPICSQHIGKIYRFDSAPRVPLHPNCRCDIVAVERGDGNWFVTERQIQFVKDYPLPENISIALPTIRRIAKEHPEPLYVWPEAAKVITQGSRERGIWSRQYAKPLIKNLRIFKLRVSENKILDAWLEK</sequence>
<reference evidence="2" key="1">
    <citation type="journal article" date="2020" name="mSystems">
        <title>Genome- and Community-Level Interaction Insights into Carbon Utilization and Element Cycling Functions of Hydrothermarchaeota in Hydrothermal Sediment.</title>
        <authorList>
            <person name="Zhou Z."/>
            <person name="Liu Y."/>
            <person name="Xu W."/>
            <person name="Pan J."/>
            <person name="Luo Z.H."/>
            <person name="Li M."/>
        </authorList>
    </citation>
    <scope>NUCLEOTIDE SEQUENCE [LARGE SCALE GENOMIC DNA]</scope>
    <source>
        <strain evidence="2">SpSt-876</strain>
    </source>
</reference>
<comment type="caution">
    <text evidence="2">The sequence shown here is derived from an EMBL/GenBank/DDBJ whole genome shotgun (WGS) entry which is preliminary data.</text>
</comment>
<organism evidence="2">
    <name type="scientific">candidate division WOR-3 bacterium</name>
    <dbReference type="NCBI Taxonomy" id="2052148"/>
    <lineage>
        <taxon>Bacteria</taxon>
        <taxon>Bacteria division WOR-3</taxon>
    </lineage>
</organism>
<name>A0A7C6A805_UNCW3</name>
<evidence type="ECO:0000259" key="1">
    <source>
        <dbReference type="Pfam" id="PF04233"/>
    </source>
</evidence>